<reference evidence="4 5" key="1">
    <citation type="submission" date="2020-03" db="EMBL/GenBank/DDBJ databases">
        <title>WGS of actinomycetes isolated from Thailand.</title>
        <authorList>
            <person name="Thawai C."/>
        </authorList>
    </citation>
    <scope>NUCLEOTIDE SEQUENCE [LARGE SCALE GENOMIC DNA]</scope>
    <source>
        <strain evidence="4 5">FMUSA5-5</strain>
    </source>
</reference>
<dbReference type="InterPro" id="IPR027417">
    <property type="entry name" value="P-loop_NTPase"/>
</dbReference>
<evidence type="ECO:0000259" key="3">
    <source>
        <dbReference type="PROSITE" id="PS50043"/>
    </source>
</evidence>
<dbReference type="Pfam" id="PF00196">
    <property type="entry name" value="GerE"/>
    <property type="match status" value="1"/>
</dbReference>
<evidence type="ECO:0000313" key="4">
    <source>
        <dbReference type="EMBL" id="NJP92570.1"/>
    </source>
</evidence>
<dbReference type="SUPFAM" id="SSF52540">
    <property type="entry name" value="P-loop containing nucleoside triphosphate hydrolases"/>
    <property type="match status" value="1"/>
</dbReference>
<dbReference type="InterPro" id="IPR041664">
    <property type="entry name" value="AAA_16"/>
</dbReference>
<dbReference type="InterPro" id="IPR000792">
    <property type="entry name" value="Tscrpt_reg_LuxR_C"/>
</dbReference>
<evidence type="ECO:0000313" key="5">
    <source>
        <dbReference type="Proteomes" id="UP000696294"/>
    </source>
</evidence>
<protein>
    <submittedName>
        <fullName evidence="4">AAA family ATPase</fullName>
    </submittedName>
</protein>
<gene>
    <name evidence="4" type="ORF">HCN51_24455</name>
</gene>
<evidence type="ECO:0000256" key="2">
    <source>
        <dbReference type="ARBA" id="ARBA00022840"/>
    </source>
</evidence>
<dbReference type="CDD" id="cd06170">
    <property type="entry name" value="LuxR_C_like"/>
    <property type="match status" value="1"/>
</dbReference>
<dbReference type="PRINTS" id="PR00038">
    <property type="entry name" value="HTHLUXR"/>
</dbReference>
<dbReference type="Pfam" id="PF13191">
    <property type="entry name" value="AAA_16"/>
    <property type="match status" value="1"/>
</dbReference>
<keyword evidence="2" id="KW-0067">ATP-binding</keyword>
<dbReference type="EMBL" id="JAATEP010000017">
    <property type="protein sequence ID" value="NJP92570.1"/>
    <property type="molecule type" value="Genomic_DNA"/>
</dbReference>
<accession>A0ABX1B7N9</accession>
<dbReference type="PANTHER" id="PTHR16305:SF35">
    <property type="entry name" value="TRANSCRIPTIONAL ACTIVATOR DOMAIN"/>
    <property type="match status" value="1"/>
</dbReference>
<sequence>MLIGRIEEQAVIDRLLAAARAGKSGSLVLRGEAGIGKSALLDHAAAAAGEEMRVLRGAGFEPEMELPFAGLHLLLRGTVDAIDLLPATQARALRGALGLEPGFSGDRFLVGLAVLTLLADLAERRPLLCLVDDAQWLDHASAEALLFAARRLEAEGVVLVFAAREDERAFPTAGVPDLHLTGLAPADAAKLLAVNAANAAHAGDLAPQARERLLREARGNPLALLELPALLTQAQAADAAPIHAFGIDARPAPGRVHRAFRDRIARLPEAARTVLLVAAADDTGSLDVILTAARTLGADLAGLDTAEAAGLMHVGDGRVTFRHPLVRSAAYHLASFMRRLAAHRALAGTLAGRPGDVDRWAWHLASAATGPDEESAAALERSAEHARARGGHAAVAAACERAARLSPDPRERGRRLTLAAAAAAEAGLYERASELAHQAAADVADPQVLAYLARTRAMIAMAHGEPERAHALLAGTAEAVIGQAEDVAVTLFFDALTPAWIGSDYAALEKTATRVSTLPSTKTGPLRPMTRVLAGMGGLAGEEPPAGLAWLRDMIEGLRDRSEPAELRERAQLAIWDLVIGDDTKAHERAVAIERQCRNQGAIGLLPLALALVARSQMFLGLHREALASAEEGLRIARDTDQGYYAALLVGVLTYLAAIEGDEERCLKFAEQIADVHDAATGGMRCVSLNLLDLALGRPEMALRRAEAFGAFGPAARTVMIMHRMPDLVEAAVRAGCPRFAAAASERVQMWAAQTPSPWADAVALRCSALLAPDEDAERYYEQALHLHQRGGRPFERARTELLYGEWLRRLRRRADARHQLRSALDIFDRLGSRPWAERARAELRAAGERQTGDGRASEGVVDRLTPQELQIVRLAATGLSNREIAAQLFLSPRTIGYHLYKAYPKLGVASRAELARLDLDEGGPLARQ</sequence>
<organism evidence="4 5">
    <name type="scientific">Nonomuraea composti</name>
    <dbReference type="NCBI Taxonomy" id="2720023"/>
    <lineage>
        <taxon>Bacteria</taxon>
        <taxon>Bacillati</taxon>
        <taxon>Actinomycetota</taxon>
        <taxon>Actinomycetes</taxon>
        <taxon>Streptosporangiales</taxon>
        <taxon>Streptosporangiaceae</taxon>
        <taxon>Nonomuraea</taxon>
    </lineage>
</organism>
<evidence type="ECO:0000256" key="1">
    <source>
        <dbReference type="ARBA" id="ARBA00022741"/>
    </source>
</evidence>
<feature type="domain" description="HTH luxR-type" evidence="3">
    <location>
        <begin position="858"/>
        <end position="923"/>
    </location>
</feature>
<dbReference type="PANTHER" id="PTHR16305">
    <property type="entry name" value="TESTICULAR SOLUBLE ADENYLYL CYCLASE"/>
    <property type="match status" value="1"/>
</dbReference>
<dbReference type="Proteomes" id="UP000696294">
    <property type="component" value="Unassembled WGS sequence"/>
</dbReference>
<dbReference type="RefSeq" id="WP_168011831.1">
    <property type="nucleotide sequence ID" value="NZ_JAATEP010000017.1"/>
</dbReference>
<dbReference type="PROSITE" id="PS50043">
    <property type="entry name" value="HTH_LUXR_2"/>
    <property type="match status" value="1"/>
</dbReference>
<dbReference type="SMART" id="SM00421">
    <property type="entry name" value="HTH_LUXR"/>
    <property type="match status" value="1"/>
</dbReference>
<name>A0ABX1B7N9_9ACTN</name>
<dbReference type="SUPFAM" id="SSF46894">
    <property type="entry name" value="C-terminal effector domain of the bipartite response regulators"/>
    <property type="match status" value="1"/>
</dbReference>
<dbReference type="Gene3D" id="1.10.10.10">
    <property type="entry name" value="Winged helix-like DNA-binding domain superfamily/Winged helix DNA-binding domain"/>
    <property type="match status" value="1"/>
</dbReference>
<keyword evidence="5" id="KW-1185">Reference proteome</keyword>
<dbReference type="InterPro" id="IPR016032">
    <property type="entry name" value="Sig_transdc_resp-reg_C-effctor"/>
</dbReference>
<comment type="caution">
    <text evidence="4">The sequence shown here is derived from an EMBL/GenBank/DDBJ whole genome shotgun (WGS) entry which is preliminary data.</text>
</comment>
<proteinExistence type="predicted"/>
<dbReference type="InterPro" id="IPR036388">
    <property type="entry name" value="WH-like_DNA-bd_sf"/>
</dbReference>
<keyword evidence="1" id="KW-0547">Nucleotide-binding</keyword>